<keyword evidence="6" id="KW-1185">Reference proteome</keyword>
<gene>
    <name evidence="3 5" type="primary">smpB</name>
    <name evidence="5" type="ORF">C3942_14985</name>
</gene>
<dbReference type="InterPro" id="IPR020081">
    <property type="entry name" value="SsrA-bd_prot_CS"/>
</dbReference>
<dbReference type="SUPFAM" id="SSF74982">
    <property type="entry name" value="Small protein B (SmpB)"/>
    <property type="match status" value="1"/>
</dbReference>
<dbReference type="AlphaFoldDB" id="A0A2S5TDR0"/>
<evidence type="ECO:0000313" key="6">
    <source>
        <dbReference type="Proteomes" id="UP000238220"/>
    </source>
</evidence>
<dbReference type="OrthoDB" id="9805462at2"/>
<comment type="function">
    <text evidence="3">Required for rescue of stalled ribosomes mediated by trans-translation. Binds to transfer-messenger RNA (tmRNA), required for stable association of tmRNA with ribosomes. tmRNA and SmpB together mimic tRNA shape, replacing the anticodon stem-loop with SmpB. tmRNA is encoded by the ssrA gene; the 2 termini fold to resemble tRNA(Ala) and it encodes a 'tag peptide', a short internal open reading frame. During trans-translation Ala-aminoacylated tmRNA acts like a tRNA, entering the A-site of stalled ribosomes, displacing the stalled mRNA. The ribosome then switches to translate the ORF on the tmRNA; the nascent peptide is terminated with the 'tag peptide' encoded by the tmRNA and targeted for degradation. The ribosome is freed to recommence translation, which seems to be the essential function of trans-translation.</text>
</comment>
<dbReference type="CDD" id="cd09294">
    <property type="entry name" value="SmpB"/>
    <property type="match status" value="1"/>
</dbReference>
<evidence type="ECO:0000256" key="4">
    <source>
        <dbReference type="SAM" id="MobiDB-lite"/>
    </source>
</evidence>
<evidence type="ECO:0000256" key="3">
    <source>
        <dbReference type="HAMAP-Rule" id="MF_00023"/>
    </source>
</evidence>
<feature type="compositionally biased region" description="Basic and acidic residues" evidence="4">
    <location>
        <begin position="139"/>
        <end position="154"/>
    </location>
</feature>
<accession>A0A2S5TDR0</accession>
<dbReference type="NCBIfam" id="TIGR00086">
    <property type="entry name" value="smpB"/>
    <property type="match status" value="1"/>
</dbReference>
<dbReference type="EMBL" id="PSNW01000008">
    <property type="protein sequence ID" value="PPE73123.1"/>
    <property type="molecule type" value="Genomic_DNA"/>
</dbReference>
<comment type="similarity">
    <text evidence="3">Belongs to the SmpB family.</text>
</comment>
<name>A0A2S5TDR0_9GAMM</name>
<keyword evidence="1 3" id="KW-0963">Cytoplasm</keyword>
<dbReference type="GO" id="GO:0070929">
    <property type="term" value="P:trans-translation"/>
    <property type="evidence" value="ECO:0007669"/>
    <property type="project" value="UniProtKB-UniRule"/>
</dbReference>
<dbReference type="Gene3D" id="2.40.280.10">
    <property type="match status" value="1"/>
</dbReference>
<dbReference type="NCBIfam" id="NF003843">
    <property type="entry name" value="PRK05422.1"/>
    <property type="match status" value="1"/>
</dbReference>
<comment type="caution">
    <text evidence="5">The sequence shown here is derived from an EMBL/GenBank/DDBJ whole genome shotgun (WGS) entry which is preliminary data.</text>
</comment>
<evidence type="ECO:0000256" key="2">
    <source>
        <dbReference type="ARBA" id="ARBA00022884"/>
    </source>
</evidence>
<evidence type="ECO:0000313" key="5">
    <source>
        <dbReference type="EMBL" id="PPE73123.1"/>
    </source>
</evidence>
<comment type="subcellular location">
    <subcellularLocation>
        <location evidence="3">Cytoplasm</location>
    </subcellularLocation>
    <text evidence="3">The tmRNA-SmpB complex associates with stalled 70S ribosomes.</text>
</comment>
<dbReference type="PANTHER" id="PTHR30308:SF2">
    <property type="entry name" value="SSRA-BINDING PROTEIN"/>
    <property type="match status" value="1"/>
</dbReference>
<evidence type="ECO:0000256" key="1">
    <source>
        <dbReference type="ARBA" id="ARBA00022490"/>
    </source>
</evidence>
<feature type="region of interest" description="Disordered" evidence="4">
    <location>
        <begin position="135"/>
        <end position="160"/>
    </location>
</feature>
<dbReference type="GO" id="GO:0003723">
    <property type="term" value="F:RNA binding"/>
    <property type="evidence" value="ECO:0007669"/>
    <property type="project" value="UniProtKB-UniRule"/>
</dbReference>
<protein>
    <recommendedName>
        <fullName evidence="3">SsrA-binding protein</fullName>
    </recommendedName>
    <alternativeName>
        <fullName evidence="3">Small protein B</fullName>
    </alternativeName>
</protein>
<proteinExistence type="inferred from homology"/>
<dbReference type="RefSeq" id="WP_104231162.1">
    <property type="nucleotide sequence ID" value="NZ_PSNW01000008.1"/>
</dbReference>
<dbReference type="HAMAP" id="MF_00023">
    <property type="entry name" value="SmpB"/>
    <property type="match status" value="1"/>
</dbReference>
<dbReference type="InterPro" id="IPR000037">
    <property type="entry name" value="SsrA-bd_prot"/>
</dbReference>
<dbReference type="PANTHER" id="PTHR30308">
    <property type="entry name" value="TMRNA-BINDING COMPONENT OF TRANS-TRANSLATION TAGGING COMPLEX"/>
    <property type="match status" value="1"/>
</dbReference>
<dbReference type="Proteomes" id="UP000238220">
    <property type="component" value="Unassembled WGS sequence"/>
</dbReference>
<sequence length="160" mass="18820">MSKKEDSKKDGERRIAENRRARHDYFIEESHEAGLMLQGWEVKSLREGRAQITEAYVVLKNREAWLIGAHFTPGKHTCTHEIADSTRTRKLLLHERELSMLIGKVERAGYTLVPLDLHWTRGRAKLQVGLAKGKKQHDKRADIKERDWQRDKERIMRKRA</sequence>
<dbReference type="InterPro" id="IPR023620">
    <property type="entry name" value="SmpB"/>
</dbReference>
<organism evidence="5 6">
    <name type="scientific">Solimonas fluminis</name>
    <dbReference type="NCBI Taxonomy" id="2086571"/>
    <lineage>
        <taxon>Bacteria</taxon>
        <taxon>Pseudomonadati</taxon>
        <taxon>Pseudomonadota</taxon>
        <taxon>Gammaproteobacteria</taxon>
        <taxon>Nevskiales</taxon>
        <taxon>Nevskiaceae</taxon>
        <taxon>Solimonas</taxon>
    </lineage>
</organism>
<dbReference type="GO" id="GO:0005829">
    <property type="term" value="C:cytosol"/>
    <property type="evidence" value="ECO:0007669"/>
    <property type="project" value="TreeGrafter"/>
</dbReference>
<dbReference type="Pfam" id="PF01668">
    <property type="entry name" value="SmpB"/>
    <property type="match status" value="1"/>
</dbReference>
<keyword evidence="2 3" id="KW-0694">RNA-binding</keyword>
<dbReference type="PROSITE" id="PS01317">
    <property type="entry name" value="SSRP"/>
    <property type="match status" value="1"/>
</dbReference>
<dbReference type="GO" id="GO:0070930">
    <property type="term" value="P:trans-translation-dependent protein tagging"/>
    <property type="evidence" value="ECO:0007669"/>
    <property type="project" value="TreeGrafter"/>
</dbReference>
<reference evidence="5 6" key="1">
    <citation type="submission" date="2018-02" db="EMBL/GenBank/DDBJ databases">
        <title>Genome sequencing of Solimonas sp. HR-BB.</title>
        <authorList>
            <person name="Lee Y."/>
            <person name="Jeon C.O."/>
        </authorList>
    </citation>
    <scope>NUCLEOTIDE SEQUENCE [LARGE SCALE GENOMIC DNA]</scope>
    <source>
        <strain evidence="5 6">HR-BB</strain>
    </source>
</reference>